<keyword evidence="1" id="KW-0472">Membrane</keyword>
<dbReference type="Proteomes" id="UP001396334">
    <property type="component" value="Unassembled WGS sequence"/>
</dbReference>
<comment type="caution">
    <text evidence="2">The sequence shown here is derived from an EMBL/GenBank/DDBJ whole genome shotgun (WGS) entry which is preliminary data.</text>
</comment>
<evidence type="ECO:0000256" key="1">
    <source>
        <dbReference type="SAM" id="Phobius"/>
    </source>
</evidence>
<keyword evidence="3" id="KW-1185">Reference proteome</keyword>
<proteinExistence type="predicted"/>
<gene>
    <name evidence="2" type="ORF">V6N11_078328</name>
</gene>
<accession>A0ABR2TGH7</accession>
<keyword evidence="1" id="KW-1133">Transmembrane helix</keyword>
<evidence type="ECO:0000313" key="2">
    <source>
        <dbReference type="EMBL" id="KAK9036322.1"/>
    </source>
</evidence>
<reference evidence="2 3" key="1">
    <citation type="journal article" date="2024" name="G3 (Bethesda)">
        <title>Genome assembly of Hibiscus sabdariffa L. provides insights into metabolisms of medicinal natural products.</title>
        <authorList>
            <person name="Kim T."/>
        </authorList>
    </citation>
    <scope>NUCLEOTIDE SEQUENCE [LARGE SCALE GENOMIC DNA]</scope>
    <source>
        <strain evidence="2">TK-2024</strain>
        <tissue evidence="2">Old leaves</tissue>
    </source>
</reference>
<protein>
    <submittedName>
        <fullName evidence="2">Uncharacterized protein</fullName>
    </submittedName>
</protein>
<keyword evidence="1" id="KW-0812">Transmembrane</keyword>
<feature type="transmembrane region" description="Helical" evidence="1">
    <location>
        <begin position="79"/>
        <end position="103"/>
    </location>
</feature>
<dbReference type="EMBL" id="JBBPBN010000006">
    <property type="protein sequence ID" value="KAK9036322.1"/>
    <property type="molecule type" value="Genomic_DNA"/>
</dbReference>
<organism evidence="2 3">
    <name type="scientific">Hibiscus sabdariffa</name>
    <name type="common">roselle</name>
    <dbReference type="NCBI Taxonomy" id="183260"/>
    <lineage>
        <taxon>Eukaryota</taxon>
        <taxon>Viridiplantae</taxon>
        <taxon>Streptophyta</taxon>
        <taxon>Embryophyta</taxon>
        <taxon>Tracheophyta</taxon>
        <taxon>Spermatophyta</taxon>
        <taxon>Magnoliopsida</taxon>
        <taxon>eudicotyledons</taxon>
        <taxon>Gunneridae</taxon>
        <taxon>Pentapetalae</taxon>
        <taxon>rosids</taxon>
        <taxon>malvids</taxon>
        <taxon>Malvales</taxon>
        <taxon>Malvaceae</taxon>
        <taxon>Malvoideae</taxon>
        <taxon>Hibiscus</taxon>
    </lineage>
</organism>
<evidence type="ECO:0000313" key="3">
    <source>
        <dbReference type="Proteomes" id="UP001396334"/>
    </source>
</evidence>
<sequence>MSDLFSMILNSSFVSLDPAARFHDLRFDISFLTARSGRFAGGLHLFEDIFLLNDGEGFDLRGVRTGFARVLPSALVSRLTLYSLTLYAFPLFTLFVYAAPYWIDALSPSSTTWN</sequence>
<name>A0ABR2TGH7_9ROSI</name>